<organism evidence="1 2">
    <name type="scientific">Paenibacillus eucommiae</name>
    <dbReference type="NCBI Taxonomy" id="1355755"/>
    <lineage>
        <taxon>Bacteria</taxon>
        <taxon>Bacillati</taxon>
        <taxon>Bacillota</taxon>
        <taxon>Bacilli</taxon>
        <taxon>Bacillales</taxon>
        <taxon>Paenibacillaceae</taxon>
        <taxon>Paenibacillus</taxon>
    </lineage>
</organism>
<name>A0ABS4ISF0_9BACL</name>
<accession>A0ABS4ISF0</accession>
<comment type="caution">
    <text evidence="1">The sequence shown here is derived from an EMBL/GenBank/DDBJ whole genome shotgun (WGS) entry which is preliminary data.</text>
</comment>
<evidence type="ECO:0000313" key="2">
    <source>
        <dbReference type="Proteomes" id="UP001519287"/>
    </source>
</evidence>
<protein>
    <submittedName>
        <fullName evidence="1">Uncharacterized protein</fullName>
    </submittedName>
</protein>
<reference evidence="1 2" key="1">
    <citation type="submission" date="2021-03" db="EMBL/GenBank/DDBJ databases">
        <title>Genomic Encyclopedia of Type Strains, Phase IV (KMG-IV): sequencing the most valuable type-strain genomes for metagenomic binning, comparative biology and taxonomic classification.</title>
        <authorList>
            <person name="Goeker M."/>
        </authorList>
    </citation>
    <scope>NUCLEOTIDE SEQUENCE [LARGE SCALE GENOMIC DNA]</scope>
    <source>
        <strain evidence="1 2">DSM 26048</strain>
    </source>
</reference>
<dbReference type="RefSeq" id="WP_209970812.1">
    <property type="nucleotide sequence ID" value="NZ_JAGGLB010000003.1"/>
</dbReference>
<gene>
    <name evidence="1" type="ORF">J2Z66_001653</name>
</gene>
<dbReference type="EMBL" id="JAGGLB010000003">
    <property type="protein sequence ID" value="MBP1990055.1"/>
    <property type="molecule type" value="Genomic_DNA"/>
</dbReference>
<sequence>MIPWDEVKLFICGLAASGMSSASQISQIIVDNYGYSEFQTRSGNPLLDGRPATYGKVCDIFRSFARSKLAYVHMNETDCWLYPAVEESFIRNFYDISMSERIGSSKRFQMKTGKKVYFYLWEGNEAPDTNSWTGIVSKKFQRRGSSISWYGIERDADGVYIELTGDYLKGHTAPAGQAKKILFSPGSITTPSFPL</sequence>
<dbReference type="Proteomes" id="UP001519287">
    <property type="component" value="Unassembled WGS sequence"/>
</dbReference>
<evidence type="ECO:0000313" key="1">
    <source>
        <dbReference type="EMBL" id="MBP1990055.1"/>
    </source>
</evidence>
<keyword evidence="2" id="KW-1185">Reference proteome</keyword>
<proteinExistence type="predicted"/>